<evidence type="ECO:0000313" key="2">
    <source>
        <dbReference type="EMBL" id="OJA20851.1"/>
    </source>
</evidence>
<dbReference type="AlphaFoldDB" id="A0A1J8QLU0"/>
<dbReference type="EMBL" id="LVVM01000346">
    <property type="protein sequence ID" value="OJA20851.1"/>
    <property type="molecule type" value="Genomic_DNA"/>
</dbReference>
<reference evidence="2 3" key="1">
    <citation type="submission" date="2016-03" db="EMBL/GenBank/DDBJ databases">
        <title>Comparative genomics of the ectomycorrhizal sister species Rhizopogon vinicolor and Rhizopogon vesiculosus (Basidiomycota: Boletales) reveals a divergence of the mating type B locus.</title>
        <authorList>
            <person name="Mujic A.B."/>
            <person name="Kuo A."/>
            <person name="Tritt A."/>
            <person name="Lipzen A."/>
            <person name="Chen C."/>
            <person name="Johnson J."/>
            <person name="Sharma A."/>
            <person name="Barry K."/>
            <person name="Grigoriev I.V."/>
            <person name="Spatafora J.W."/>
        </authorList>
    </citation>
    <scope>NUCLEOTIDE SEQUENCE [LARGE SCALE GENOMIC DNA]</scope>
    <source>
        <strain evidence="2 3">AM-OR11-056</strain>
    </source>
</reference>
<accession>A0A1J8QLU0</accession>
<name>A0A1J8QLU0_9AGAM</name>
<evidence type="ECO:0000313" key="3">
    <source>
        <dbReference type="Proteomes" id="UP000183567"/>
    </source>
</evidence>
<feature type="compositionally biased region" description="Polar residues" evidence="1">
    <location>
        <begin position="552"/>
        <end position="564"/>
    </location>
</feature>
<dbReference type="STRING" id="180088.A0A1J8QLU0"/>
<protein>
    <submittedName>
        <fullName evidence="2">Uncharacterized protein</fullName>
    </submittedName>
</protein>
<proteinExistence type="predicted"/>
<keyword evidence="3" id="KW-1185">Reference proteome</keyword>
<dbReference type="OrthoDB" id="2653883at2759"/>
<dbReference type="Proteomes" id="UP000183567">
    <property type="component" value="Unassembled WGS sequence"/>
</dbReference>
<sequence length="597" mass="65643">MAGPGRRGRKSWTSADEETFLRSKLPAYLACQANKAYDTFWPETFHEFFDRWPEQAHLSPDSVPHDGCLTEIQKDSLKNAIKSRKTAIKRWYRWQTNVARLARSGGSNGVLKLDVTLAGGDELKGMRAPQEIEVYSQLHYKSRIKSDADAAIEAEGITSRGNKLLMRKVVTREKYSQETEDIKAEVRVKHQAALEKWRQTRELNKAGIVEQVDEETKLKALSELGGHLDRIFRHLSHKTGGFKFSCIAGGRNPITGEVVVLDFHLGETDLDGTDFHVHYPKFSDVQAAYAAFVTEALSHDDHMETLREAQLGDNEGDCGSEIGMEDEELAHSIEGDDTYIVLKANENLNSLLKLATPGMVATPAMEDDSYHLDPHGEITVSNTFDLSVAPMMGLVSASTSGVQGDCLDPNTLTQQTIDLAEIDRILAAMPQIDLDLSTFPSIPLDSDIDSFFMGPNSDALGLDYSLGFNDPFLIGSNFECLLPPSSPSSCLPGHPALQKISTIVTPDIIPLPVTSAVPSHLAEALPPQLLDQPRRTMRPHVPSTREHVLNAIGSSSSRARTSVADSEKENGPVRPLLRKKRKAGSVTSGGKKKQRKG</sequence>
<organism evidence="2 3">
    <name type="scientific">Rhizopogon vesiculosus</name>
    <dbReference type="NCBI Taxonomy" id="180088"/>
    <lineage>
        <taxon>Eukaryota</taxon>
        <taxon>Fungi</taxon>
        <taxon>Dikarya</taxon>
        <taxon>Basidiomycota</taxon>
        <taxon>Agaricomycotina</taxon>
        <taxon>Agaricomycetes</taxon>
        <taxon>Agaricomycetidae</taxon>
        <taxon>Boletales</taxon>
        <taxon>Suillineae</taxon>
        <taxon>Rhizopogonaceae</taxon>
        <taxon>Rhizopogon</taxon>
    </lineage>
</organism>
<gene>
    <name evidence="2" type="ORF">AZE42_11867</name>
</gene>
<evidence type="ECO:0000256" key="1">
    <source>
        <dbReference type="SAM" id="MobiDB-lite"/>
    </source>
</evidence>
<feature type="region of interest" description="Disordered" evidence="1">
    <location>
        <begin position="549"/>
        <end position="597"/>
    </location>
</feature>
<comment type="caution">
    <text evidence="2">The sequence shown here is derived from an EMBL/GenBank/DDBJ whole genome shotgun (WGS) entry which is preliminary data.</text>
</comment>